<feature type="compositionally biased region" description="Low complexity" evidence="1">
    <location>
        <begin position="114"/>
        <end position="128"/>
    </location>
</feature>
<feature type="chain" id="PRO_5046729905" evidence="2">
    <location>
        <begin position="25"/>
        <end position="433"/>
    </location>
</feature>
<organism evidence="3 4">
    <name type="scientific">Sphingomonas humi</name>
    <dbReference type="NCBI Taxonomy" id="335630"/>
    <lineage>
        <taxon>Bacteria</taxon>
        <taxon>Pseudomonadati</taxon>
        <taxon>Pseudomonadota</taxon>
        <taxon>Alphaproteobacteria</taxon>
        <taxon>Sphingomonadales</taxon>
        <taxon>Sphingomonadaceae</taxon>
        <taxon>Sphingomonas</taxon>
    </lineage>
</organism>
<keyword evidence="2" id="KW-0732">Signal</keyword>
<comment type="caution">
    <text evidence="3">The sequence shown here is derived from an EMBL/GenBank/DDBJ whole genome shotgun (WGS) entry which is preliminary data.</text>
</comment>
<proteinExistence type="predicted"/>
<dbReference type="RefSeq" id="WP_344709872.1">
    <property type="nucleotide sequence ID" value="NZ_BAAAZD010000002.1"/>
</dbReference>
<evidence type="ECO:0000313" key="3">
    <source>
        <dbReference type="EMBL" id="GAA4005631.1"/>
    </source>
</evidence>
<gene>
    <name evidence="3" type="ORF">GCM10022211_17440</name>
</gene>
<accession>A0ABP7S273</accession>
<feature type="region of interest" description="Disordered" evidence="1">
    <location>
        <begin position="105"/>
        <end position="128"/>
    </location>
</feature>
<keyword evidence="4" id="KW-1185">Reference proteome</keyword>
<evidence type="ECO:0000256" key="1">
    <source>
        <dbReference type="SAM" id="MobiDB-lite"/>
    </source>
</evidence>
<reference evidence="4" key="1">
    <citation type="journal article" date="2019" name="Int. J. Syst. Evol. Microbiol.">
        <title>The Global Catalogue of Microorganisms (GCM) 10K type strain sequencing project: providing services to taxonomists for standard genome sequencing and annotation.</title>
        <authorList>
            <consortium name="The Broad Institute Genomics Platform"/>
            <consortium name="The Broad Institute Genome Sequencing Center for Infectious Disease"/>
            <person name="Wu L."/>
            <person name="Ma J."/>
        </authorList>
    </citation>
    <scope>NUCLEOTIDE SEQUENCE [LARGE SCALE GENOMIC DNA]</scope>
    <source>
        <strain evidence="4">JCM 16603</strain>
    </source>
</reference>
<protein>
    <submittedName>
        <fullName evidence="3">Uncharacterized protein</fullName>
    </submittedName>
</protein>
<feature type="signal peptide" evidence="2">
    <location>
        <begin position="1"/>
        <end position="24"/>
    </location>
</feature>
<sequence>MKKLLLIGSVAVAALSGAAEVSLAQPKRGAAPAAKAPAWAGPIATYWMSAETTTGMSAMGGLGGMAAAAMAGAAGREAEPDASAGRPSVAGAVIGGLLGRGGGLFGRKSKGKGDQQQGQQAQAPQMPQQDGYVRSLFLQLGSRNRAAAAPNADHLVPAGLGAGTSLPLLTPEAARATVSTPFERPKGKMLIYWGCGEHARTGQPVTIDFSKLAAGQMPSGFAGGPQVRSEQPPSLARYPGYGEWPNRRQTRQLPASASLVGNHVVQGNYSPEIRFALAAGQDFLGPLRMTANSAAPTGSVPLRWQAVPNATAYFAMATGAMADGTVVMWSSSETQMFGWANDYLNAGDAARLVQSRVLLSPATTQCTVPAEVQRSVQGAALMMTAYGPETNLAQPKPAGAPASWRPDWTVKLRTKSTHTGMLGMDMAAMMRGQ</sequence>
<dbReference type="Proteomes" id="UP001501310">
    <property type="component" value="Unassembled WGS sequence"/>
</dbReference>
<evidence type="ECO:0000313" key="4">
    <source>
        <dbReference type="Proteomes" id="UP001501310"/>
    </source>
</evidence>
<evidence type="ECO:0000256" key="2">
    <source>
        <dbReference type="SAM" id="SignalP"/>
    </source>
</evidence>
<name>A0ABP7S273_9SPHN</name>
<dbReference type="EMBL" id="BAAAZD010000002">
    <property type="protein sequence ID" value="GAA4005631.1"/>
    <property type="molecule type" value="Genomic_DNA"/>
</dbReference>